<reference evidence="2 3" key="1">
    <citation type="submission" date="2023-10" db="EMBL/GenBank/DDBJ databases">
        <title>Chromosome-scale genome assembly provides insights into flower coloration mechanisms of Canna indica.</title>
        <authorList>
            <person name="Li C."/>
        </authorList>
    </citation>
    <scope>NUCLEOTIDE SEQUENCE [LARGE SCALE GENOMIC DNA]</scope>
    <source>
        <tissue evidence="2">Flower</tissue>
    </source>
</reference>
<dbReference type="GO" id="GO:0070628">
    <property type="term" value="F:proteasome binding"/>
    <property type="evidence" value="ECO:0007669"/>
    <property type="project" value="TreeGrafter"/>
</dbReference>
<dbReference type="PANTHER" id="PTHR10621">
    <property type="entry name" value="UV EXCISION REPAIR PROTEIN RAD23"/>
    <property type="match status" value="1"/>
</dbReference>
<evidence type="ECO:0000259" key="1">
    <source>
        <dbReference type="PROSITE" id="PS50053"/>
    </source>
</evidence>
<dbReference type="CDD" id="cd17039">
    <property type="entry name" value="Ubl_ubiquitin_like"/>
    <property type="match status" value="2"/>
</dbReference>
<evidence type="ECO:0000313" key="2">
    <source>
        <dbReference type="EMBL" id="WOL09242.1"/>
    </source>
</evidence>
<dbReference type="Proteomes" id="UP001327560">
    <property type="component" value="Chromosome 5"/>
</dbReference>
<dbReference type="GO" id="GO:0005654">
    <property type="term" value="C:nucleoplasm"/>
    <property type="evidence" value="ECO:0007669"/>
    <property type="project" value="TreeGrafter"/>
</dbReference>
<gene>
    <name evidence="2" type="ORF">Cni_G17995</name>
</gene>
<dbReference type="PANTHER" id="PTHR10621:SF38">
    <property type="entry name" value="UBIQUITIN DOMAIN-CONTAINING PROTEIN 7SL RNA1-RELATED"/>
    <property type="match status" value="1"/>
</dbReference>
<keyword evidence="3" id="KW-1185">Reference proteome</keyword>
<dbReference type="InterPro" id="IPR029071">
    <property type="entry name" value="Ubiquitin-like_domsf"/>
</dbReference>
<dbReference type="AlphaFoldDB" id="A0AAQ3KNK9"/>
<dbReference type="Gene3D" id="3.10.20.90">
    <property type="entry name" value="Phosphatidylinositol 3-kinase Catalytic Subunit, Chain A, domain 1"/>
    <property type="match status" value="2"/>
</dbReference>
<dbReference type="Pfam" id="PF00240">
    <property type="entry name" value="ubiquitin"/>
    <property type="match status" value="2"/>
</dbReference>
<dbReference type="GO" id="GO:0043130">
    <property type="term" value="F:ubiquitin binding"/>
    <property type="evidence" value="ECO:0007669"/>
    <property type="project" value="TreeGrafter"/>
</dbReference>
<dbReference type="InterPro" id="IPR000626">
    <property type="entry name" value="Ubiquitin-like_dom"/>
</dbReference>
<sequence>MDVFFETSTGKFFSLEVGFFDTVRDIKDKVHKHHGFPVSAQTLVFQGQVMANDDRDVDHYRLLHNSCVHLVLSAAEDRARFKLVVNLPGSKRQLALEAERAESVGKLKERVRVLGGISSSRFTLVHGGVELAPEQRALGECGIGDGSRVSVAAAARPTEPAPRRLRAMLLPRAGMKRVAVEVNAAECAGALRKEMQKLRCGLNLSAYYYVPMENYFFIHGNNAMEEDKSFAWHDVRDGDTIEVFDGSILGAFASV</sequence>
<name>A0AAQ3KNK9_9LILI</name>
<accession>A0AAQ3KNK9</accession>
<dbReference type="GO" id="GO:0043161">
    <property type="term" value="P:proteasome-mediated ubiquitin-dependent protein catabolic process"/>
    <property type="evidence" value="ECO:0007669"/>
    <property type="project" value="TreeGrafter"/>
</dbReference>
<protein>
    <recommendedName>
        <fullName evidence="1">Ubiquitin-like domain-containing protein</fullName>
    </recommendedName>
</protein>
<dbReference type="SMART" id="SM00213">
    <property type="entry name" value="UBQ"/>
    <property type="match status" value="2"/>
</dbReference>
<feature type="domain" description="Ubiquitin-like" evidence="1">
    <location>
        <begin position="81"/>
        <end position="151"/>
    </location>
</feature>
<dbReference type="GO" id="GO:0031593">
    <property type="term" value="F:polyubiquitin modification-dependent protein binding"/>
    <property type="evidence" value="ECO:0007669"/>
    <property type="project" value="TreeGrafter"/>
</dbReference>
<dbReference type="GO" id="GO:0005829">
    <property type="term" value="C:cytosol"/>
    <property type="evidence" value="ECO:0007669"/>
    <property type="project" value="TreeGrafter"/>
</dbReference>
<organism evidence="2 3">
    <name type="scientific">Canna indica</name>
    <name type="common">Indian-shot</name>
    <dbReference type="NCBI Taxonomy" id="4628"/>
    <lineage>
        <taxon>Eukaryota</taxon>
        <taxon>Viridiplantae</taxon>
        <taxon>Streptophyta</taxon>
        <taxon>Embryophyta</taxon>
        <taxon>Tracheophyta</taxon>
        <taxon>Spermatophyta</taxon>
        <taxon>Magnoliopsida</taxon>
        <taxon>Liliopsida</taxon>
        <taxon>Zingiberales</taxon>
        <taxon>Cannaceae</taxon>
        <taxon>Canna</taxon>
    </lineage>
</organism>
<feature type="domain" description="Ubiquitin-like" evidence="1">
    <location>
        <begin position="1"/>
        <end position="73"/>
    </location>
</feature>
<dbReference type="PROSITE" id="PS50053">
    <property type="entry name" value="UBIQUITIN_2"/>
    <property type="match status" value="2"/>
</dbReference>
<proteinExistence type="predicted"/>
<dbReference type="EMBL" id="CP136894">
    <property type="protein sequence ID" value="WOL09242.1"/>
    <property type="molecule type" value="Genomic_DNA"/>
</dbReference>
<dbReference type="SUPFAM" id="SSF54236">
    <property type="entry name" value="Ubiquitin-like"/>
    <property type="match status" value="2"/>
</dbReference>
<evidence type="ECO:0000313" key="3">
    <source>
        <dbReference type="Proteomes" id="UP001327560"/>
    </source>
</evidence>